<dbReference type="Proteomes" id="UP000245618">
    <property type="component" value="Unassembled WGS sequence"/>
</dbReference>
<dbReference type="EMBL" id="QCZH01000010">
    <property type="protein sequence ID" value="PWA08793.1"/>
    <property type="molecule type" value="Genomic_DNA"/>
</dbReference>
<gene>
    <name evidence="3" type="ORF">DB891_10200</name>
</gene>
<dbReference type="PANTHER" id="PTHR30069:SF29">
    <property type="entry name" value="HEMOGLOBIN AND HEMOGLOBIN-HAPTOGLOBIN-BINDING PROTEIN 1-RELATED"/>
    <property type="match status" value="1"/>
</dbReference>
<keyword evidence="4" id="KW-1185">Reference proteome</keyword>
<dbReference type="InterPro" id="IPR039426">
    <property type="entry name" value="TonB-dep_rcpt-like"/>
</dbReference>
<keyword evidence="1 2" id="KW-0732">Signal</keyword>
<dbReference type="OrthoDB" id="9803050at2"/>
<dbReference type="PANTHER" id="PTHR30069">
    <property type="entry name" value="TONB-DEPENDENT OUTER MEMBRANE RECEPTOR"/>
    <property type="match status" value="1"/>
</dbReference>
<dbReference type="RefSeq" id="WP_116763185.1">
    <property type="nucleotide sequence ID" value="NZ_QCZH01000010.1"/>
</dbReference>
<protein>
    <submittedName>
        <fullName evidence="3">Oxidoreductase</fullName>
    </submittedName>
</protein>
<feature type="chain" id="PRO_5015775570" evidence="2">
    <location>
        <begin position="18"/>
        <end position="728"/>
    </location>
</feature>
<comment type="caution">
    <text evidence="3">The sequence shown here is derived from an EMBL/GenBank/DDBJ whole genome shotgun (WGS) entry which is preliminary data.</text>
</comment>
<accession>A0A2U1JVD8</accession>
<organism evidence="3 4">
    <name type="scientific">Flavobacterium laiguense</name>
    <dbReference type="NCBI Taxonomy" id="2169409"/>
    <lineage>
        <taxon>Bacteria</taxon>
        <taxon>Pseudomonadati</taxon>
        <taxon>Bacteroidota</taxon>
        <taxon>Flavobacteriia</taxon>
        <taxon>Flavobacteriales</taxon>
        <taxon>Flavobacteriaceae</taxon>
        <taxon>Flavobacterium</taxon>
    </lineage>
</organism>
<dbReference type="SUPFAM" id="SSF56935">
    <property type="entry name" value="Porins"/>
    <property type="match status" value="1"/>
</dbReference>
<evidence type="ECO:0000256" key="1">
    <source>
        <dbReference type="ARBA" id="ARBA00022729"/>
    </source>
</evidence>
<reference evidence="3 4" key="1">
    <citation type="submission" date="2018-04" db="EMBL/GenBank/DDBJ databases">
        <title>Flavobacterium sp. nov., isolated from glacier ice.</title>
        <authorList>
            <person name="Liu Q."/>
            <person name="Xin Y.-H."/>
        </authorList>
    </citation>
    <scope>NUCLEOTIDE SEQUENCE [LARGE SCALE GENOMIC DNA]</scope>
    <source>
        <strain evidence="3 4">LB2P30</strain>
    </source>
</reference>
<dbReference type="GO" id="GO:0044718">
    <property type="term" value="P:siderophore transmembrane transport"/>
    <property type="evidence" value="ECO:0007669"/>
    <property type="project" value="TreeGrafter"/>
</dbReference>
<dbReference type="AlphaFoldDB" id="A0A2U1JVD8"/>
<dbReference type="GO" id="GO:0015344">
    <property type="term" value="F:siderophore uptake transmembrane transporter activity"/>
    <property type="evidence" value="ECO:0007669"/>
    <property type="project" value="TreeGrafter"/>
</dbReference>
<evidence type="ECO:0000313" key="3">
    <source>
        <dbReference type="EMBL" id="PWA08793.1"/>
    </source>
</evidence>
<evidence type="ECO:0000313" key="4">
    <source>
        <dbReference type="Proteomes" id="UP000245618"/>
    </source>
</evidence>
<proteinExistence type="predicted"/>
<evidence type="ECO:0000256" key="2">
    <source>
        <dbReference type="SAM" id="SignalP"/>
    </source>
</evidence>
<name>A0A2U1JVD8_9FLAO</name>
<dbReference type="GO" id="GO:0009279">
    <property type="term" value="C:cell outer membrane"/>
    <property type="evidence" value="ECO:0007669"/>
    <property type="project" value="TreeGrafter"/>
</dbReference>
<sequence>MKPILLIVSLISVTLFAQNKVPLSDVVNSSTSKEIKGESVRVVPHQQVLNTIQKDTLLSFLPKEENTVLNEVVVSAVSRKQIKTVPGGKLSFDPHKLSMVPNLTGTVDIIKLLQLTPGVQNSGEANGYLYVRGGDPGHNLMLYADAPVYGMAHLLGVFPFYNADPIHEIQFDKSSSNARFGGRLSSTVYVTPFREIPEEISIEGNVGLLASQLTLAFPISKKTGLFVSGRKTYIDKIIGPLLTPRKTNDNDVKGLNYGFSDGNLTFISDVSRTQRFVFDAFISGDELKMSDSNLGLDARLKWGNVVLTPSWKSILSEKVNMVNSVFFSRYENSLVMRQETVQMDISSYVEEFGFASKVNYTLWEVPFESGLQCAYYELQPQNIEIENIKSIATTGKSFTTRSSNYAAFAMAKPKLLETLSAEIGLRLNYYYAGAESKPNHYFQLEPRITLNYSPTTKDAFFATYTRQNQYLNLVTTSSVGIPTDFWVASGNGIPSQASNSFSGGYNRTFSKEYNASLDGFYRTMHNLIEYPYGVTQFNEISTLENDLLVGDGEAYGAEFMFKKERGKFKGWLSCTMSWSIRQFDEINEGRAFYSKYDRRHNLALVGTYDFNSKWSAGVTQIFSSGNRFTMPTTWYFINNNPVKEYGSFNNAVMPNYFRTDLSVNYWFVKTPKKESALSISVYNALNISNPVYIVFNVNVDAGGRSVSVSQEEKKLYGILPSLSWRFKF</sequence>
<feature type="signal peptide" evidence="2">
    <location>
        <begin position="1"/>
        <end position="17"/>
    </location>
</feature>